<dbReference type="AlphaFoldDB" id="A0A660E7M1"/>
<protein>
    <recommendedName>
        <fullName evidence="4">DUF2798 domain-containing protein</fullName>
    </recommendedName>
</protein>
<evidence type="ECO:0000256" key="1">
    <source>
        <dbReference type="SAM" id="Phobius"/>
    </source>
</evidence>
<feature type="transmembrane region" description="Helical" evidence="1">
    <location>
        <begin position="48"/>
        <end position="69"/>
    </location>
</feature>
<keyword evidence="1" id="KW-1133">Transmembrane helix</keyword>
<dbReference type="OrthoDB" id="2327518at2"/>
<keyword evidence="1" id="KW-0472">Membrane</keyword>
<reference evidence="2 3" key="1">
    <citation type="submission" date="2018-11" db="EMBL/GenBank/DDBJ databases">
        <authorList>
            <person name="Wuyts S."/>
        </authorList>
    </citation>
    <scope>NUCLEOTIDE SEQUENCE [LARGE SCALE GENOMIC DNA]</scope>
    <source>
        <strain evidence="2">Lactobacillus mudanjiangensis AMBF249</strain>
    </source>
</reference>
<accession>A0A660E7M1</accession>
<proteinExistence type="predicted"/>
<evidence type="ECO:0000313" key="2">
    <source>
        <dbReference type="EMBL" id="VDG29138.1"/>
    </source>
</evidence>
<organism evidence="2 3">
    <name type="scientific">Lactiplantibacillus mudanjiangensis</name>
    <dbReference type="NCBI Taxonomy" id="1296538"/>
    <lineage>
        <taxon>Bacteria</taxon>
        <taxon>Bacillati</taxon>
        <taxon>Bacillota</taxon>
        <taxon>Bacilli</taxon>
        <taxon>Lactobacillales</taxon>
        <taxon>Lactobacillaceae</taxon>
        <taxon>Lactiplantibacillus</taxon>
    </lineage>
</organism>
<sequence>MPLKQRLVFTLMMCIGMGSIMSWLGMVTSTGLSATVMHQFWLQVLPTIAFAYVFNLLIATNLAALAIKLGTRRLTDTVAIMKRAQTIRGWVMIVVMCLTMSTRALIMTGALYQMTPLQFGLGFIESLIMALIVRDFFVKPVTRRLTASLAN</sequence>
<dbReference type="Proteomes" id="UP000289996">
    <property type="component" value="Unassembled WGS sequence"/>
</dbReference>
<name>A0A660E7M1_9LACO</name>
<dbReference type="EMBL" id="UYIG01000130">
    <property type="protein sequence ID" value="VDG29138.1"/>
    <property type="molecule type" value="Genomic_DNA"/>
</dbReference>
<evidence type="ECO:0000313" key="3">
    <source>
        <dbReference type="Proteomes" id="UP000289996"/>
    </source>
</evidence>
<keyword evidence="3" id="KW-1185">Reference proteome</keyword>
<dbReference type="RefSeq" id="WP_130844218.1">
    <property type="nucleotide sequence ID" value="NZ_BJDY01000003.1"/>
</dbReference>
<feature type="transmembrane region" description="Helical" evidence="1">
    <location>
        <begin position="7"/>
        <end position="28"/>
    </location>
</feature>
<evidence type="ECO:0008006" key="4">
    <source>
        <dbReference type="Google" id="ProtNLM"/>
    </source>
</evidence>
<keyword evidence="1" id="KW-0812">Transmembrane</keyword>
<feature type="transmembrane region" description="Helical" evidence="1">
    <location>
        <begin position="90"/>
        <end position="112"/>
    </location>
</feature>
<feature type="transmembrane region" description="Helical" evidence="1">
    <location>
        <begin position="118"/>
        <end position="137"/>
    </location>
</feature>
<gene>
    <name evidence="2" type="ORF">MUDAN_MDHGFNIF_00820</name>
</gene>